<proteinExistence type="predicted"/>
<feature type="transmembrane region" description="Helical" evidence="1">
    <location>
        <begin position="21"/>
        <end position="40"/>
    </location>
</feature>
<evidence type="ECO:0000259" key="2">
    <source>
        <dbReference type="PROSITE" id="PS50853"/>
    </source>
</evidence>
<keyword evidence="1" id="KW-0812">Transmembrane</keyword>
<reference evidence="3 4" key="1">
    <citation type="journal article" date="2016" name="Nat. Commun.">
        <title>Thousands of microbial genomes shed light on interconnected biogeochemical processes in an aquifer system.</title>
        <authorList>
            <person name="Anantharaman K."/>
            <person name="Brown C.T."/>
            <person name="Hug L.A."/>
            <person name="Sharon I."/>
            <person name="Castelle C.J."/>
            <person name="Probst A.J."/>
            <person name="Thomas B.C."/>
            <person name="Singh A."/>
            <person name="Wilkins M.J."/>
            <person name="Karaoz U."/>
            <person name="Brodie E.L."/>
            <person name="Williams K.H."/>
            <person name="Hubbard S.S."/>
            <person name="Banfield J.F."/>
        </authorList>
    </citation>
    <scope>NUCLEOTIDE SEQUENCE [LARGE SCALE GENOMIC DNA]</scope>
</reference>
<dbReference type="GO" id="GO:0003993">
    <property type="term" value="F:acid phosphatase activity"/>
    <property type="evidence" value="ECO:0007669"/>
    <property type="project" value="InterPro"/>
</dbReference>
<dbReference type="AlphaFoldDB" id="A0A1G2P439"/>
<dbReference type="STRING" id="1802333.A3G03_02275"/>
<evidence type="ECO:0000313" key="4">
    <source>
        <dbReference type="Proteomes" id="UP000176355"/>
    </source>
</evidence>
<dbReference type="Proteomes" id="UP000176355">
    <property type="component" value="Unassembled WGS sequence"/>
</dbReference>
<dbReference type="EMBL" id="MHSL01000032">
    <property type="protein sequence ID" value="OHA43096.1"/>
    <property type="molecule type" value="Genomic_DNA"/>
</dbReference>
<accession>A0A1G2P439</accession>
<dbReference type="InterPro" id="IPR015914">
    <property type="entry name" value="PAPs_N"/>
</dbReference>
<organism evidence="3 4">
    <name type="scientific">Candidatus Taylorbacteria bacterium RIFCSPLOWO2_12_FULL_44_15c</name>
    <dbReference type="NCBI Taxonomy" id="1802333"/>
    <lineage>
        <taxon>Bacteria</taxon>
        <taxon>Candidatus Tayloriibacteriota</taxon>
    </lineage>
</organism>
<protein>
    <recommendedName>
        <fullName evidence="2">Fibronectin type-III domain-containing protein</fullName>
    </recommendedName>
</protein>
<dbReference type="InterPro" id="IPR008963">
    <property type="entry name" value="Purple_acid_Pase-like_N"/>
</dbReference>
<evidence type="ECO:0000256" key="1">
    <source>
        <dbReference type="SAM" id="Phobius"/>
    </source>
</evidence>
<gene>
    <name evidence="3" type="ORF">A3G03_02275</name>
</gene>
<keyword evidence="1" id="KW-0472">Membrane</keyword>
<dbReference type="Pfam" id="PF16656">
    <property type="entry name" value="Pur_ac_phosph_N"/>
    <property type="match status" value="1"/>
</dbReference>
<evidence type="ECO:0000313" key="3">
    <source>
        <dbReference type="EMBL" id="OHA43096.1"/>
    </source>
</evidence>
<sequence length="297" mass="32783">MLNYLQKMFIGRAQRSAIVRIFFAMFFILGSGAFGFTVWAQTTDYPWFAVREDGSGPRITNVQAAFTNARTLTVSWQTDIPTTSAVEYATRAQYQAISNYPFPSYKEDETYATNHIVTISNLIPNETYFYKIRSIDQNLVETNSPINNIPGVSSPFPSTVVAVSPTPGSILGTRMVFSWNAVAFVRGYIVYFGSAVGGKDIYSTGPSLNLNTNVSIKNIPTDGRTLYLRVWYYKTSSGWSYNDFVYKAFAPTVSPGGTEISTNPGSNQSVLGLAAVSLAGAIKTLFQNFLEFFGLGW</sequence>
<dbReference type="PROSITE" id="PS50853">
    <property type="entry name" value="FN3"/>
    <property type="match status" value="1"/>
</dbReference>
<dbReference type="InterPro" id="IPR003961">
    <property type="entry name" value="FN3_dom"/>
</dbReference>
<feature type="domain" description="Fibronectin type-III" evidence="2">
    <location>
        <begin position="58"/>
        <end position="157"/>
    </location>
</feature>
<dbReference type="SUPFAM" id="SSF49363">
    <property type="entry name" value="Purple acid phosphatase, N-terminal domain"/>
    <property type="match status" value="1"/>
</dbReference>
<dbReference type="GO" id="GO:0046872">
    <property type="term" value="F:metal ion binding"/>
    <property type="evidence" value="ECO:0007669"/>
    <property type="project" value="InterPro"/>
</dbReference>
<dbReference type="Gene3D" id="2.60.40.380">
    <property type="entry name" value="Purple acid phosphatase-like, N-terminal"/>
    <property type="match status" value="1"/>
</dbReference>
<keyword evidence="1" id="KW-1133">Transmembrane helix</keyword>
<comment type="caution">
    <text evidence="3">The sequence shown here is derived from an EMBL/GenBank/DDBJ whole genome shotgun (WGS) entry which is preliminary data.</text>
</comment>
<name>A0A1G2P439_9BACT</name>